<evidence type="ECO:0000256" key="1">
    <source>
        <dbReference type="ARBA" id="ARBA00004651"/>
    </source>
</evidence>
<proteinExistence type="inferred from homology"/>
<sequence length="304" mass="30151">MAGRGRAVVAVVVAALLWGTTGTAASFLPPSVGPLATGAATMGIGGLLLFATAPRASLAVRSLPGARRWVLIGAIGVGVYPLAFYSGMQLAGVAIGNVVALGTGPIVAAVLERMVDRHPLSPRWGIATVAAIGGMSALVLGRPAGEGGDAVLPGVLLAVLAGVAYGVYTYASGRVIAAGAESRGAVGAIFGGGAVLLLPVLLVTGAPLLSTPQSIGIAVYLALGPMFLAYLLIGAALRALRSSTVTTVALLEPVVAAVLAVTVVGERLEPLAWLGVLAILGGIVVLVTARPPVRGTRAPLDFEP</sequence>
<dbReference type="RefSeq" id="WP_258796974.1">
    <property type="nucleotide sequence ID" value="NZ_JANTHX010000003.1"/>
</dbReference>
<dbReference type="SUPFAM" id="SSF103481">
    <property type="entry name" value="Multidrug resistance efflux transporter EmrE"/>
    <property type="match status" value="1"/>
</dbReference>
<dbReference type="Pfam" id="PF00892">
    <property type="entry name" value="EamA"/>
    <property type="match status" value="2"/>
</dbReference>
<evidence type="ECO:0000256" key="4">
    <source>
        <dbReference type="ARBA" id="ARBA00022692"/>
    </source>
</evidence>
<feature type="transmembrane region" description="Helical" evidence="7">
    <location>
        <begin position="215"/>
        <end position="233"/>
    </location>
</feature>
<reference evidence="9 10" key="1">
    <citation type="submission" date="2022-08" db="EMBL/GenBank/DDBJ databases">
        <authorList>
            <person name="Li F."/>
        </authorList>
    </citation>
    <scope>NUCLEOTIDE SEQUENCE [LARGE SCALE GENOMIC DNA]</scope>
    <source>
        <strain evidence="9 10">10F1B-8-1</strain>
    </source>
</reference>
<keyword evidence="10" id="KW-1185">Reference proteome</keyword>
<feature type="transmembrane region" description="Helical" evidence="7">
    <location>
        <begin position="150"/>
        <end position="173"/>
    </location>
</feature>
<evidence type="ECO:0000313" key="10">
    <source>
        <dbReference type="Proteomes" id="UP001205337"/>
    </source>
</evidence>
<comment type="subcellular location">
    <subcellularLocation>
        <location evidence="1">Cell membrane</location>
        <topology evidence="1">Multi-pass membrane protein</topology>
    </subcellularLocation>
</comment>
<feature type="domain" description="EamA" evidence="8">
    <location>
        <begin position="7"/>
        <end position="137"/>
    </location>
</feature>
<keyword evidence="4 7" id="KW-0812">Transmembrane</keyword>
<feature type="transmembrane region" description="Helical" evidence="7">
    <location>
        <begin position="185"/>
        <end position="209"/>
    </location>
</feature>
<feature type="transmembrane region" description="Helical" evidence="7">
    <location>
        <begin position="90"/>
        <end position="111"/>
    </location>
</feature>
<feature type="transmembrane region" description="Helical" evidence="7">
    <location>
        <begin position="123"/>
        <end position="144"/>
    </location>
</feature>
<feature type="transmembrane region" description="Helical" evidence="7">
    <location>
        <begin position="35"/>
        <end position="54"/>
    </location>
</feature>
<dbReference type="Proteomes" id="UP001205337">
    <property type="component" value="Unassembled WGS sequence"/>
</dbReference>
<name>A0ABT1ZBL8_9MICO</name>
<evidence type="ECO:0000313" key="9">
    <source>
        <dbReference type="EMBL" id="MCS0498097.1"/>
    </source>
</evidence>
<keyword evidence="3" id="KW-1003">Cell membrane</keyword>
<feature type="transmembrane region" description="Helical" evidence="7">
    <location>
        <begin position="271"/>
        <end position="289"/>
    </location>
</feature>
<dbReference type="Gene3D" id="1.10.3730.20">
    <property type="match status" value="1"/>
</dbReference>
<accession>A0ABT1ZBL8</accession>
<evidence type="ECO:0000259" key="8">
    <source>
        <dbReference type="Pfam" id="PF00892"/>
    </source>
</evidence>
<evidence type="ECO:0000256" key="7">
    <source>
        <dbReference type="SAM" id="Phobius"/>
    </source>
</evidence>
<dbReference type="InterPro" id="IPR037185">
    <property type="entry name" value="EmrE-like"/>
</dbReference>
<gene>
    <name evidence="9" type="ORF">NUH29_00850</name>
</gene>
<dbReference type="PANTHER" id="PTHR32322">
    <property type="entry name" value="INNER MEMBRANE TRANSPORTER"/>
    <property type="match status" value="1"/>
</dbReference>
<comment type="caution">
    <text evidence="9">The sequence shown here is derived from an EMBL/GenBank/DDBJ whole genome shotgun (WGS) entry which is preliminary data.</text>
</comment>
<feature type="domain" description="EamA" evidence="8">
    <location>
        <begin position="153"/>
        <end position="287"/>
    </location>
</feature>
<keyword evidence="5 7" id="KW-1133">Transmembrane helix</keyword>
<evidence type="ECO:0000256" key="2">
    <source>
        <dbReference type="ARBA" id="ARBA00007362"/>
    </source>
</evidence>
<dbReference type="PANTHER" id="PTHR32322:SF18">
    <property type="entry name" value="S-ADENOSYLMETHIONINE_S-ADENOSYLHOMOCYSTEINE TRANSPORTER"/>
    <property type="match status" value="1"/>
</dbReference>
<dbReference type="EMBL" id="JANTHX010000003">
    <property type="protein sequence ID" value="MCS0498097.1"/>
    <property type="molecule type" value="Genomic_DNA"/>
</dbReference>
<feature type="transmembrane region" description="Helical" evidence="7">
    <location>
        <begin position="66"/>
        <end position="84"/>
    </location>
</feature>
<evidence type="ECO:0000256" key="5">
    <source>
        <dbReference type="ARBA" id="ARBA00022989"/>
    </source>
</evidence>
<protein>
    <submittedName>
        <fullName evidence="9">EamA family transporter</fullName>
    </submittedName>
</protein>
<evidence type="ECO:0000256" key="6">
    <source>
        <dbReference type="ARBA" id="ARBA00023136"/>
    </source>
</evidence>
<organism evidence="9 10">
    <name type="scientific">Protaetiibacter mangrovi</name>
    <dbReference type="NCBI Taxonomy" id="2970926"/>
    <lineage>
        <taxon>Bacteria</taxon>
        <taxon>Bacillati</taxon>
        <taxon>Actinomycetota</taxon>
        <taxon>Actinomycetes</taxon>
        <taxon>Micrococcales</taxon>
        <taxon>Microbacteriaceae</taxon>
        <taxon>Protaetiibacter</taxon>
    </lineage>
</organism>
<keyword evidence="6 7" id="KW-0472">Membrane</keyword>
<feature type="transmembrane region" description="Helical" evidence="7">
    <location>
        <begin position="245"/>
        <end position="265"/>
    </location>
</feature>
<evidence type="ECO:0000256" key="3">
    <source>
        <dbReference type="ARBA" id="ARBA00022475"/>
    </source>
</evidence>
<comment type="similarity">
    <text evidence="2">Belongs to the EamA transporter family.</text>
</comment>
<dbReference type="InterPro" id="IPR050638">
    <property type="entry name" value="AA-Vitamin_Transporters"/>
</dbReference>
<dbReference type="InterPro" id="IPR000620">
    <property type="entry name" value="EamA_dom"/>
</dbReference>